<dbReference type="PROSITE" id="PS00460">
    <property type="entry name" value="GLUTATHIONE_PEROXID_1"/>
    <property type="match status" value="1"/>
</dbReference>
<feature type="chain" id="PRO_5035682936" description="Glutathione peroxidase" evidence="6">
    <location>
        <begin position="23"/>
        <end position="204"/>
    </location>
</feature>
<dbReference type="EMBL" id="CAJOBC010000500">
    <property type="protein sequence ID" value="CAF3593802.1"/>
    <property type="molecule type" value="Genomic_DNA"/>
</dbReference>
<evidence type="ECO:0000259" key="7">
    <source>
        <dbReference type="PROSITE" id="PS51352"/>
    </source>
</evidence>
<comment type="similarity">
    <text evidence="1 5">Belongs to the glutathione peroxidase family.</text>
</comment>
<dbReference type="PROSITE" id="PS51352">
    <property type="entry name" value="THIOREDOXIN_2"/>
    <property type="match status" value="1"/>
</dbReference>
<keyword evidence="6" id="KW-0732">Signal</keyword>
<dbReference type="InterPro" id="IPR036249">
    <property type="entry name" value="Thioredoxin-like_sf"/>
</dbReference>
<reference evidence="8" key="1">
    <citation type="submission" date="2021-02" db="EMBL/GenBank/DDBJ databases">
        <authorList>
            <person name="Nowell W R."/>
        </authorList>
    </citation>
    <scope>NUCLEOTIDE SEQUENCE</scope>
</reference>
<dbReference type="Gene3D" id="3.40.30.10">
    <property type="entry name" value="Glutaredoxin"/>
    <property type="match status" value="1"/>
</dbReference>
<feature type="active site" evidence="4">
    <location>
        <position position="84"/>
    </location>
</feature>
<evidence type="ECO:0000256" key="3">
    <source>
        <dbReference type="ARBA" id="ARBA00023002"/>
    </source>
</evidence>
<dbReference type="InterPro" id="IPR000889">
    <property type="entry name" value="Glutathione_peroxidase"/>
</dbReference>
<feature type="domain" description="Thioredoxin" evidence="7">
    <location>
        <begin position="29"/>
        <end position="204"/>
    </location>
</feature>
<dbReference type="SUPFAM" id="SSF52833">
    <property type="entry name" value="Thioredoxin-like"/>
    <property type="match status" value="1"/>
</dbReference>
<dbReference type="AlphaFoldDB" id="A0A813TDP6"/>
<proteinExistence type="inferred from homology"/>
<keyword evidence="3 5" id="KW-0560">Oxidoreductase</keyword>
<evidence type="ECO:0000256" key="1">
    <source>
        <dbReference type="ARBA" id="ARBA00006926"/>
    </source>
</evidence>
<dbReference type="InterPro" id="IPR029759">
    <property type="entry name" value="GPX_AS"/>
</dbReference>
<evidence type="ECO:0000313" key="9">
    <source>
        <dbReference type="EMBL" id="CAF3593802.1"/>
    </source>
</evidence>
<dbReference type="Proteomes" id="UP000663829">
    <property type="component" value="Unassembled WGS sequence"/>
</dbReference>
<dbReference type="PANTHER" id="PTHR11592">
    <property type="entry name" value="GLUTATHIONE PEROXIDASE"/>
    <property type="match status" value="1"/>
</dbReference>
<dbReference type="GO" id="GO:0004601">
    <property type="term" value="F:peroxidase activity"/>
    <property type="evidence" value="ECO:0007669"/>
    <property type="project" value="UniProtKB-KW"/>
</dbReference>
<feature type="signal peptide" evidence="6">
    <location>
        <begin position="1"/>
        <end position="22"/>
    </location>
</feature>
<dbReference type="EMBL" id="CAJNOQ010000500">
    <property type="protein sequence ID" value="CAF0808301.1"/>
    <property type="molecule type" value="Genomic_DNA"/>
</dbReference>
<accession>A0A813TDP6</accession>
<organism evidence="8 10">
    <name type="scientific">Didymodactylos carnosus</name>
    <dbReference type="NCBI Taxonomy" id="1234261"/>
    <lineage>
        <taxon>Eukaryota</taxon>
        <taxon>Metazoa</taxon>
        <taxon>Spiralia</taxon>
        <taxon>Gnathifera</taxon>
        <taxon>Rotifera</taxon>
        <taxon>Eurotatoria</taxon>
        <taxon>Bdelloidea</taxon>
        <taxon>Philodinida</taxon>
        <taxon>Philodinidae</taxon>
        <taxon>Didymodactylos</taxon>
    </lineage>
</organism>
<evidence type="ECO:0000313" key="10">
    <source>
        <dbReference type="Proteomes" id="UP000663829"/>
    </source>
</evidence>
<dbReference type="PROSITE" id="PS51355">
    <property type="entry name" value="GLUTATHIONE_PEROXID_3"/>
    <property type="match status" value="1"/>
</dbReference>
<gene>
    <name evidence="8" type="ORF">GPM918_LOCUS3893</name>
    <name evidence="9" type="ORF">SRO942_LOCUS3893</name>
</gene>
<sequence>MQRFLFFSSLFIIVYYLYKDKSETMATILQFGKSLLSAKSTVIEGTATKPAFFDRQFTDIKGGQLNTEELKGKVILLVNTASECGYTPQLVTLQQLQEKYGPRGFTVLGVPCNNFGGQEPGQEEQVCTLYESKYKTAFPLTNKQDVKKPSEVFQWIIDAGGEKILPKWNFHKYLIDRDGHLIHSWNSRVTPLDKEITDAIEKVL</sequence>
<evidence type="ECO:0000256" key="4">
    <source>
        <dbReference type="PIRSR" id="PIRSR000303-1"/>
    </source>
</evidence>
<dbReference type="GO" id="GO:0034599">
    <property type="term" value="P:cellular response to oxidative stress"/>
    <property type="evidence" value="ECO:0007669"/>
    <property type="project" value="TreeGrafter"/>
</dbReference>
<name>A0A813TDP6_9BILA</name>
<dbReference type="PRINTS" id="PR01011">
    <property type="entry name" value="GLUTPROXDASE"/>
</dbReference>
<dbReference type="InterPro" id="IPR013766">
    <property type="entry name" value="Thioredoxin_domain"/>
</dbReference>
<keyword evidence="2 5" id="KW-0575">Peroxidase</keyword>
<keyword evidence="10" id="KW-1185">Reference proteome</keyword>
<dbReference type="Pfam" id="PF00255">
    <property type="entry name" value="GSHPx"/>
    <property type="match status" value="1"/>
</dbReference>
<evidence type="ECO:0000256" key="6">
    <source>
        <dbReference type="SAM" id="SignalP"/>
    </source>
</evidence>
<evidence type="ECO:0000256" key="5">
    <source>
        <dbReference type="RuleBase" id="RU000499"/>
    </source>
</evidence>
<dbReference type="PIRSF" id="PIRSF000303">
    <property type="entry name" value="Glutathion_perox"/>
    <property type="match status" value="1"/>
</dbReference>
<dbReference type="PANTHER" id="PTHR11592:SF78">
    <property type="entry name" value="GLUTATHIONE PEROXIDASE"/>
    <property type="match status" value="1"/>
</dbReference>
<comment type="caution">
    <text evidence="8">The sequence shown here is derived from an EMBL/GenBank/DDBJ whole genome shotgun (WGS) entry which is preliminary data.</text>
</comment>
<evidence type="ECO:0000256" key="2">
    <source>
        <dbReference type="ARBA" id="ARBA00022559"/>
    </source>
</evidence>
<evidence type="ECO:0000313" key="8">
    <source>
        <dbReference type="EMBL" id="CAF0808301.1"/>
    </source>
</evidence>
<dbReference type="Proteomes" id="UP000681722">
    <property type="component" value="Unassembled WGS sequence"/>
</dbReference>
<dbReference type="OrthoDB" id="446890at2759"/>
<dbReference type="CDD" id="cd00340">
    <property type="entry name" value="GSH_Peroxidase"/>
    <property type="match status" value="1"/>
</dbReference>
<protein>
    <recommendedName>
        <fullName evidence="5">Glutathione peroxidase</fullName>
    </recommendedName>
</protein>